<sequence>MKVAIIGAGPAGLVTCKTLVETSSPELPFDPVIFEQEEDVGGTFQYRSYQNATLVSSKQLTAFSDFRLPLTCPDHLTLEEYVDYLRAYAKHFHVWERIQFGCKVVNISRNRIQGGHNVTYVRRAQGDLNEWSDKTEVIHVAYVAVCTGLHVTPSIPDIPGINHVLEKRDGNKDVSPAVFHSAQYKSRSQLQGRRIMILGTGETGMDIAYEAAKAGAKEVILCSRAGFLSFPKALNDFEIFGFKFESTNPVPIDSLITNLAETAYVHPWVAGSHIRWFISDFVIKRVLWILTGTHAGCNQWVGELEPERLGRAYVFLNKSHKAMPYINRPYRKRPALLEYLSKYIDPPEDMPPKTDFTVDLAPFPSHFLSNGRAVFPMSKRKDALRMAGRDVRPDTVVYATGYAQKFDFFDKNGDYGTPSEADIRNVAKSGDETVAFIGFVRPGVGAIPPIAEMQSFFWVSLLKGQVKMPLPPPYYHLLVKETARIKYGVDHSTYMSTLAKDIGAAPGLWELWSEYGTHVLVCYCFGAAFTPFYRLRGPFRSEKVVPIIKTELWDTITRRGILGNLLMGLIPMIFYCVINLVAFASEKVWALVGGQQLYV</sequence>
<evidence type="ECO:0000256" key="1">
    <source>
        <dbReference type="ARBA" id="ARBA00009183"/>
    </source>
</evidence>
<dbReference type="OrthoDB" id="74360at2759"/>
<dbReference type="SUPFAM" id="SSF51905">
    <property type="entry name" value="FAD/NAD(P)-binding domain"/>
    <property type="match status" value="2"/>
</dbReference>
<dbReference type="InterPro" id="IPR036188">
    <property type="entry name" value="FAD/NAD-bd_sf"/>
</dbReference>
<dbReference type="Pfam" id="PF00743">
    <property type="entry name" value="FMO-like"/>
    <property type="match status" value="2"/>
</dbReference>
<keyword evidence="2" id="KW-0285">Flavoprotein</keyword>
<dbReference type="GO" id="GO:0050661">
    <property type="term" value="F:NADP binding"/>
    <property type="evidence" value="ECO:0007669"/>
    <property type="project" value="InterPro"/>
</dbReference>
<name>W4KMY0_HETIT</name>
<evidence type="ECO:0000256" key="6">
    <source>
        <dbReference type="SAM" id="Phobius"/>
    </source>
</evidence>
<organism evidence="7 8">
    <name type="scientific">Heterobasidion irregulare (strain TC 32-1)</name>
    <dbReference type="NCBI Taxonomy" id="747525"/>
    <lineage>
        <taxon>Eukaryota</taxon>
        <taxon>Fungi</taxon>
        <taxon>Dikarya</taxon>
        <taxon>Basidiomycota</taxon>
        <taxon>Agaricomycotina</taxon>
        <taxon>Agaricomycetes</taxon>
        <taxon>Russulales</taxon>
        <taxon>Bondarzewiaceae</taxon>
        <taxon>Heterobasidion</taxon>
        <taxon>Heterobasidion annosum species complex</taxon>
    </lineage>
</organism>
<dbReference type="EMBL" id="KI925455">
    <property type="protein sequence ID" value="ETW86396.1"/>
    <property type="molecule type" value="Genomic_DNA"/>
</dbReference>
<keyword evidence="8" id="KW-1185">Reference proteome</keyword>
<proteinExistence type="inferred from homology"/>
<keyword evidence="5" id="KW-0560">Oxidoreductase</keyword>
<accession>W4KMY0</accession>
<dbReference type="AlphaFoldDB" id="W4KMY0"/>
<feature type="transmembrane region" description="Helical" evidence="6">
    <location>
        <begin position="561"/>
        <end position="584"/>
    </location>
</feature>
<keyword evidence="3" id="KW-0274">FAD</keyword>
<dbReference type="HOGENOM" id="CLU_006909_7_5_1"/>
<evidence type="ECO:0000256" key="3">
    <source>
        <dbReference type="ARBA" id="ARBA00022827"/>
    </source>
</evidence>
<keyword evidence="6" id="KW-0812">Transmembrane</keyword>
<dbReference type="Proteomes" id="UP000030671">
    <property type="component" value="Unassembled WGS sequence"/>
</dbReference>
<keyword evidence="6" id="KW-0472">Membrane</keyword>
<dbReference type="PIRSF" id="PIRSF000332">
    <property type="entry name" value="FMO"/>
    <property type="match status" value="1"/>
</dbReference>
<keyword evidence="6" id="KW-1133">Transmembrane helix</keyword>
<dbReference type="KEGG" id="hir:HETIRDRAFT_414437"/>
<gene>
    <name evidence="7" type="ORF">HETIRDRAFT_414437</name>
</gene>
<dbReference type="GeneID" id="20673175"/>
<evidence type="ECO:0000313" key="7">
    <source>
        <dbReference type="EMBL" id="ETW86396.1"/>
    </source>
</evidence>
<dbReference type="RefSeq" id="XP_009543138.1">
    <property type="nucleotide sequence ID" value="XM_009544843.1"/>
</dbReference>
<dbReference type="eggNOG" id="KOG1399">
    <property type="taxonomic scope" value="Eukaryota"/>
</dbReference>
<dbReference type="GO" id="GO:0050660">
    <property type="term" value="F:flavin adenine dinucleotide binding"/>
    <property type="evidence" value="ECO:0007669"/>
    <property type="project" value="InterPro"/>
</dbReference>
<dbReference type="PRINTS" id="PR00370">
    <property type="entry name" value="FMOXYGENASE"/>
</dbReference>
<feature type="transmembrane region" description="Helical" evidence="6">
    <location>
        <begin position="515"/>
        <end position="533"/>
    </location>
</feature>
<dbReference type="InterPro" id="IPR050346">
    <property type="entry name" value="FMO-like"/>
</dbReference>
<dbReference type="Gene3D" id="3.50.50.60">
    <property type="entry name" value="FAD/NAD(P)-binding domain"/>
    <property type="match status" value="1"/>
</dbReference>
<dbReference type="InterPro" id="IPR000960">
    <property type="entry name" value="Flavin_mOase"/>
</dbReference>
<evidence type="ECO:0000256" key="2">
    <source>
        <dbReference type="ARBA" id="ARBA00022630"/>
    </source>
</evidence>
<evidence type="ECO:0000313" key="8">
    <source>
        <dbReference type="Proteomes" id="UP000030671"/>
    </source>
</evidence>
<protein>
    <submittedName>
        <fullName evidence="7">Uncharacterized protein</fullName>
    </submittedName>
</protein>
<keyword evidence="4" id="KW-0521">NADP</keyword>
<dbReference type="GO" id="GO:0004499">
    <property type="term" value="F:N,N-dimethylaniline monooxygenase activity"/>
    <property type="evidence" value="ECO:0007669"/>
    <property type="project" value="InterPro"/>
</dbReference>
<dbReference type="InterPro" id="IPR020946">
    <property type="entry name" value="Flavin_mOase-like"/>
</dbReference>
<comment type="similarity">
    <text evidence="1">Belongs to the FMO family.</text>
</comment>
<dbReference type="PANTHER" id="PTHR23023">
    <property type="entry name" value="DIMETHYLANILINE MONOOXYGENASE"/>
    <property type="match status" value="1"/>
</dbReference>
<dbReference type="InParanoid" id="W4KMY0"/>
<evidence type="ECO:0000256" key="4">
    <source>
        <dbReference type="ARBA" id="ARBA00022857"/>
    </source>
</evidence>
<dbReference type="STRING" id="747525.W4KMY0"/>
<evidence type="ECO:0000256" key="5">
    <source>
        <dbReference type="ARBA" id="ARBA00023002"/>
    </source>
</evidence>
<reference evidence="7 8" key="1">
    <citation type="journal article" date="2012" name="New Phytol.">
        <title>Insight into trade-off between wood decay and parasitism from the genome of a fungal forest pathogen.</title>
        <authorList>
            <person name="Olson A."/>
            <person name="Aerts A."/>
            <person name="Asiegbu F."/>
            <person name="Belbahri L."/>
            <person name="Bouzid O."/>
            <person name="Broberg A."/>
            <person name="Canback B."/>
            <person name="Coutinho P.M."/>
            <person name="Cullen D."/>
            <person name="Dalman K."/>
            <person name="Deflorio G."/>
            <person name="van Diepen L.T."/>
            <person name="Dunand C."/>
            <person name="Duplessis S."/>
            <person name="Durling M."/>
            <person name="Gonthier P."/>
            <person name="Grimwood J."/>
            <person name="Fossdal C.G."/>
            <person name="Hansson D."/>
            <person name="Henrissat B."/>
            <person name="Hietala A."/>
            <person name="Himmelstrand K."/>
            <person name="Hoffmeister D."/>
            <person name="Hogberg N."/>
            <person name="James T.Y."/>
            <person name="Karlsson M."/>
            <person name="Kohler A."/>
            <person name="Kues U."/>
            <person name="Lee Y.H."/>
            <person name="Lin Y.C."/>
            <person name="Lind M."/>
            <person name="Lindquist E."/>
            <person name="Lombard V."/>
            <person name="Lucas S."/>
            <person name="Lunden K."/>
            <person name="Morin E."/>
            <person name="Murat C."/>
            <person name="Park J."/>
            <person name="Raffaello T."/>
            <person name="Rouze P."/>
            <person name="Salamov A."/>
            <person name="Schmutz J."/>
            <person name="Solheim H."/>
            <person name="Stahlberg J."/>
            <person name="Velez H."/>
            <person name="de Vries R.P."/>
            <person name="Wiebenga A."/>
            <person name="Woodward S."/>
            <person name="Yakovlev I."/>
            <person name="Garbelotto M."/>
            <person name="Martin F."/>
            <person name="Grigoriev I.V."/>
            <person name="Stenlid J."/>
        </authorList>
    </citation>
    <scope>NUCLEOTIDE SEQUENCE [LARGE SCALE GENOMIC DNA]</scope>
    <source>
        <strain evidence="7 8">TC 32-1</strain>
    </source>
</reference>